<sequence length="615" mass="71553">MSRPCNPQSAKAGNPLYRCNDLTGRWVKVTNVNRRRTAVVPVEEPVAPITPATPATPVAPIVQRVNQGQRRQQRQQRQQMIRQLYSGMQRVLSSLSSPEELTKALQKLSVSQRRLLALRSEIQGARDMTDDQIFQQLRTRYTPSPIAPVVTPIVTTPIVVQQRRQSQEVAPPANENDDDEGFHVRPNFEIMALYQLQHYAREYNIRGRSGMTKPQLIRALTEHYNRYIRNAPNSNEQQIPRFQLETLETLRRYASAAGIPNRTGMYRNDLIRILRQRYPLVSDLPNINRDTRHVTVRERNNRRRTTSPVAPVVAPPTTPVVTPVVTTPVVVQQRRQSQEVALNNVRPNFKNMALYQLQHYAREYRIRGRSGMTKPELIRALTEHFDRYIPLPSFVPPPVRTPPVRTPVIEQQQTQDIQQQTQDIQIQQIPQQEQWWKTRCNNDDGTLQSQEWKDVSRKDVIRFQGYCFTLSEIYSLLHRAFTSVDTSYGIPPLRLQIPSEPFGRIPFRLPFFLELRKKATEDNLPVYPEVMYFLRYVRKFYAEDGPIHRFLSQIDPHKAQVSASIEKFLLNKNILQMVRSGQRANTEISWKFNNVISYQLTTPSSKLKYIQGKHW</sequence>
<evidence type="ECO:0008006" key="2">
    <source>
        <dbReference type="Google" id="ProtNLM"/>
    </source>
</evidence>
<protein>
    <recommendedName>
        <fullName evidence="2">SAP domain-containing protein</fullName>
    </recommendedName>
</protein>
<dbReference type="EMBL" id="MN739518">
    <property type="protein sequence ID" value="QHT10001.1"/>
    <property type="molecule type" value="Genomic_DNA"/>
</dbReference>
<dbReference type="AlphaFoldDB" id="A0A6C0D0B0"/>
<reference evidence="1" key="1">
    <citation type="journal article" date="2020" name="Nature">
        <title>Giant virus diversity and host interactions through global metagenomics.</title>
        <authorList>
            <person name="Schulz F."/>
            <person name="Roux S."/>
            <person name="Paez-Espino D."/>
            <person name="Jungbluth S."/>
            <person name="Walsh D.A."/>
            <person name="Denef V.J."/>
            <person name="McMahon K.D."/>
            <person name="Konstantinidis K.T."/>
            <person name="Eloe-Fadrosh E.A."/>
            <person name="Kyrpides N.C."/>
            <person name="Woyke T."/>
        </authorList>
    </citation>
    <scope>NUCLEOTIDE SEQUENCE</scope>
    <source>
        <strain evidence="1">GVMAG-M-3300023174-104</strain>
    </source>
</reference>
<name>A0A6C0D0B0_9ZZZZ</name>
<accession>A0A6C0D0B0</accession>
<organism evidence="1">
    <name type="scientific">viral metagenome</name>
    <dbReference type="NCBI Taxonomy" id="1070528"/>
    <lineage>
        <taxon>unclassified sequences</taxon>
        <taxon>metagenomes</taxon>
        <taxon>organismal metagenomes</taxon>
    </lineage>
</organism>
<proteinExistence type="predicted"/>
<evidence type="ECO:0000313" key="1">
    <source>
        <dbReference type="EMBL" id="QHT10001.1"/>
    </source>
</evidence>